<dbReference type="EMBL" id="KZ451886">
    <property type="protein sequence ID" value="PKA66316.1"/>
    <property type="molecule type" value="Genomic_DNA"/>
</dbReference>
<gene>
    <name evidence="2" type="ORF">AXF42_Ash007013</name>
</gene>
<sequence length="429" mass="48530">MLVTNCRKSRNLAGQQPKQVVGNKSKPATSLNSARQQQQIATHQQQKSSAQQYRVVGQQGTRAKIPQNSHLNIPTRLNKQKGTVNLQDSAVAIPGLLQKHQKDTIEMVKRTVKMQDSTVEMQDHTIKMRDNTVEVRDSSVEMQGMVQTKQTGTVEMRGSAVAMQGLLQNKQKADCSMQNDNKEVKKAVDFQDSRVQNVVLNAAIENPFVVLDLYIEESDVKPVTNPLILTSLANKKKLKFPLQKFLSPKANTQKGRERISKKHWKRELANFRECVTPASDGKMIKRRRENRGDTVREGSSPPLNSHPSSSPPMIKAIFWNCRGVKKPASRNHLQALVREHSPVVICLLETRVQSFFKREVDRLVGRHWDFHVEPSVGKSGGIIMCWLNHTAQLQVIHSNKQVVLAQAIVMGQHIWHICAVYADKDYIKR</sequence>
<dbReference type="OrthoDB" id="682716at2759"/>
<feature type="region of interest" description="Disordered" evidence="1">
    <location>
        <begin position="280"/>
        <end position="311"/>
    </location>
</feature>
<evidence type="ECO:0008006" key="4">
    <source>
        <dbReference type="Google" id="ProtNLM"/>
    </source>
</evidence>
<dbReference type="Proteomes" id="UP000236161">
    <property type="component" value="Unassembled WGS sequence"/>
</dbReference>
<dbReference type="PANTHER" id="PTHR35218:SF7">
    <property type="entry name" value="ENDONUCLEASE_EXONUCLEASE_PHOSPHATASE"/>
    <property type="match status" value="1"/>
</dbReference>
<dbReference type="Gene3D" id="3.60.10.10">
    <property type="entry name" value="Endonuclease/exonuclease/phosphatase"/>
    <property type="match status" value="1"/>
</dbReference>
<evidence type="ECO:0000313" key="2">
    <source>
        <dbReference type="EMBL" id="PKA66316.1"/>
    </source>
</evidence>
<protein>
    <recommendedName>
        <fullName evidence="4">Endonuclease/exonuclease/phosphatase domain-containing protein</fullName>
    </recommendedName>
</protein>
<feature type="region of interest" description="Disordered" evidence="1">
    <location>
        <begin position="1"/>
        <end position="33"/>
    </location>
</feature>
<organism evidence="2 3">
    <name type="scientific">Apostasia shenzhenica</name>
    <dbReference type="NCBI Taxonomy" id="1088818"/>
    <lineage>
        <taxon>Eukaryota</taxon>
        <taxon>Viridiplantae</taxon>
        <taxon>Streptophyta</taxon>
        <taxon>Embryophyta</taxon>
        <taxon>Tracheophyta</taxon>
        <taxon>Spermatophyta</taxon>
        <taxon>Magnoliopsida</taxon>
        <taxon>Liliopsida</taxon>
        <taxon>Asparagales</taxon>
        <taxon>Orchidaceae</taxon>
        <taxon>Apostasioideae</taxon>
        <taxon>Apostasia</taxon>
    </lineage>
</organism>
<dbReference type="InterPro" id="IPR036691">
    <property type="entry name" value="Endo/exonu/phosph_ase_sf"/>
</dbReference>
<dbReference type="AlphaFoldDB" id="A0A2I0BEX4"/>
<feature type="compositionally biased region" description="Low complexity" evidence="1">
    <location>
        <begin position="299"/>
        <end position="311"/>
    </location>
</feature>
<name>A0A2I0BEX4_9ASPA</name>
<dbReference type="SUPFAM" id="SSF56219">
    <property type="entry name" value="DNase I-like"/>
    <property type="match status" value="1"/>
</dbReference>
<accession>A0A2I0BEX4</accession>
<evidence type="ECO:0000256" key="1">
    <source>
        <dbReference type="SAM" id="MobiDB-lite"/>
    </source>
</evidence>
<proteinExistence type="predicted"/>
<reference evidence="2 3" key="1">
    <citation type="journal article" date="2017" name="Nature">
        <title>The Apostasia genome and the evolution of orchids.</title>
        <authorList>
            <person name="Zhang G.Q."/>
            <person name="Liu K.W."/>
            <person name="Li Z."/>
            <person name="Lohaus R."/>
            <person name="Hsiao Y.Y."/>
            <person name="Niu S.C."/>
            <person name="Wang J.Y."/>
            <person name="Lin Y.C."/>
            <person name="Xu Q."/>
            <person name="Chen L.J."/>
            <person name="Yoshida K."/>
            <person name="Fujiwara S."/>
            <person name="Wang Z.W."/>
            <person name="Zhang Y.Q."/>
            <person name="Mitsuda N."/>
            <person name="Wang M."/>
            <person name="Liu G.H."/>
            <person name="Pecoraro L."/>
            <person name="Huang H.X."/>
            <person name="Xiao X.J."/>
            <person name="Lin M."/>
            <person name="Wu X.Y."/>
            <person name="Wu W.L."/>
            <person name="Chen Y.Y."/>
            <person name="Chang S.B."/>
            <person name="Sakamoto S."/>
            <person name="Ohme-Takagi M."/>
            <person name="Yagi M."/>
            <person name="Zeng S.J."/>
            <person name="Shen C.Y."/>
            <person name="Yeh C.M."/>
            <person name="Luo Y.B."/>
            <person name="Tsai W.C."/>
            <person name="Van de Peer Y."/>
            <person name="Liu Z.J."/>
        </authorList>
    </citation>
    <scope>NUCLEOTIDE SEQUENCE [LARGE SCALE GENOMIC DNA]</scope>
    <source>
        <strain evidence="3">cv. Shenzhen</strain>
        <tissue evidence="2">Stem</tissue>
    </source>
</reference>
<evidence type="ECO:0000313" key="3">
    <source>
        <dbReference type="Proteomes" id="UP000236161"/>
    </source>
</evidence>
<keyword evidence="3" id="KW-1185">Reference proteome</keyword>
<dbReference type="PANTHER" id="PTHR35218">
    <property type="entry name" value="RNASE H DOMAIN-CONTAINING PROTEIN"/>
    <property type="match status" value="1"/>
</dbReference>